<reference evidence="1 2" key="1">
    <citation type="journal article" date="2006" name="Proc. Natl. Acad. Sci. U.S.A.">
        <title>Evolution of sensory complexity recorded in a myxobacterial genome.</title>
        <authorList>
            <person name="Goldman B.S."/>
            <person name="Nierman W.C."/>
            <person name="Kaiser D."/>
            <person name="Slater S.C."/>
            <person name="Durkin A.S."/>
            <person name="Eisen J.A."/>
            <person name="Ronning C.M."/>
            <person name="Barbazuk W.B."/>
            <person name="Blanchard M."/>
            <person name="Field C."/>
            <person name="Halling C."/>
            <person name="Hinkle G."/>
            <person name="Iartchuk O."/>
            <person name="Kim H.S."/>
            <person name="Mackenzie C."/>
            <person name="Madupu R."/>
            <person name="Miller N."/>
            <person name="Shvartsbeyn A."/>
            <person name="Sullivan S.A."/>
            <person name="Vaudin M."/>
            <person name="Wiegand R."/>
            <person name="Kaplan H.B."/>
        </authorList>
    </citation>
    <scope>NUCLEOTIDE SEQUENCE [LARGE SCALE GENOMIC DNA]</scope>
    <source>
        <strain evidence="2">DK1622</strain>
    </source>
</reference>
<name>Q1CZN3_MYXXD</name>
<sequence>MAGRLECAADFLPGGRSVRQATDDVTASSPRRNAGFADGVETAGCLPHPTEHAMNIASLIRPATSPHTPAPRRLRLVRVQATVLAQGAVGAMKDGVKAFRHMCDVLTGGYAQARH</sequence>
<proteinExistence type="predicted"/>
<dbReference type="Proteomes" id="UP000002402">
    <property type="component" value="Chromosome"/>
</dbReference>
<evidence type="ECO:0000313" key="2">
    <source>
        <dbReference type="Proteomes" id="UP000002402"/>
    </source>
</evidence>
<accession>Q1CZN3</accession>
<dbReference type="EnsemblBacteria" id="ABF88594">
    <property type="protein sequence ID" value="ABF88594"/>
    <property type="gene ID" value="MXAN_6005"/>
</dbReference>
<dbReference type="AlphaFoldDB" id="Q1CZN3"/>
<evidence type="ECO:0000313" key="1">
    <source>
        <dbReference type="EMBL" id="ABF88594.1"/>
    </source>
</evidence>
<protein>
    <submittedName>
        <fullName evidence="1">Uncharacterized protein</fullName>
    </submittedName>
</protein>
<gene>
    <name evidence="1" type="ordered locus">MXAN_6005</name>
</gene>
<dbReference type="KEGG" id="mxa:MXAN_6005"/>
<dbReference type="HOGENOM" id="CLU_2106327_0_0_7"/>
<organism evidence="1 2">
    <name type="scientific">Myxococcus xanthus (strain DK1622)</name>
    <dbReference type="NCBI Taxonomy" id="246197"/>
    <lineage>
        <taxon>Bacteria</taxon>
        <taxon>Pseudomonadati</taxon>
        <taxon>Myxococcota</taxon>
        <taxon>Myxococcia</taxon>
        <taxon>Myxococcales</taxon>
        <taxon>Cystobacterineae</taxon>
        <taxon>Myxococcaceae</taxon>
        <taxon>Myxococcus</taxon>
    </lineage>
</organism>
<dbReference type="EMBL" id="CP000113">
    <property type="protein sequence ID" value="ABF88594.1"/>
    <property type="molecule type" value="Genomic_DNA"/>
</dbReference>
<keyword evidence="2" id="KW-1185">Reference proteome</keyword>